<dbReference type="InterPro" id="IPR049790">
    <property type="entry name" value="Rv3655c/TadE"/>
</dbReference>
<evidence type="ECO:0000256" key="1">
    <source>
        <dbReference type="SAM" id="MobiDB-lite"/>
    </source>
</evidence>
<proteinExistence type="predicted"/>
<feature type="compositionally biased region" description="Gly residues" evidence="1">
    <location>
        <begin position="102"/>
        <end position="114"/>
    </location>
</feature>
<protein>
    <recommendedName>
        <fullName evidence="4">TadE-like protein</fullName>
    </recommendedName>
</protein>
<evidence type="ECO:0008006" key="4">
    <source>
        <dbReference type="Google" id="ProtNLM"/>
    </source>
</evidence>
<feature type="compositionally biased region" description="Low complexity" evidence="1">
    <location>
        <begin position="115"/>
        <end position="132"/>
    </location>
</feature>
<dbReference type="AlphaFoldDB" id="A0A4R6RV83"/>
<evidence type="ECO:0000313" key="3">
    <source>
        <dbReference type="Proteomes" id="UP000295601"/>
    </source>
</evidence>
<reference evidence="2 3" key="1">
    <citation type="submission" date="2019-03" db="EMBL/GenBank/DDBJ databases">
        <title>Genomic analyses of the natural microbiome of Caenorhabditis elegans.</title>
        <authorList>
            <person name="Samuel B."/>
        </authorList>
    </citation>
    <scope>NUCLEOTIDE SEQUENCE [LARGE SCALE GENOMIC DNA]</scope>
    <source>
        <strain evidence="2 3">JUb18</strain>
    </source>
</reference>
<organism evidence="2 3">
    <name type="scientific">Leucobacter luti</name>
    <dbReference type="NCBI Taxonomy" id="340320"/>
    <lineage>
        <taxon>Bacteria</taxon>
        <taxon>Bacillati</taxon>
        <taxon>Actinomycetota</taxon>
        <taxon>Actinomycetes</taxon>
        <taxon>Micrococcales</taxon>
        <taxon>Microbacteriaceae</taxon>
        <taxon>Leucobacter</taxon>
    </lineage>
</organism>
<dbReference type="Proteomes" id="UP000295601">
    <property type="component" value="Unassembled WGS sequence"/>
</dbReference>
<name>A0A4R6RV83_9MICO</name>
<evidence type="ECO:0000313" key="2">
    <source>
        <dbReference type="EMBL" id="TDP90899.1"/>
    </source>
</evidence>
<comment type="caution">
    <text evidence="2">The sequence shown here is derived from an EMBL/GenBank/DDBJ whole genome shotgun (WGS) entry which is preliminary data.</text>
</comment>
<dbReference type="RefSeq" id="WP_208107921.1">
    <property type="nucleotide sequence ID" value="NZ_SNYA01000006.1"/>
</dbReference>
<accession>A0A4R6RV83</accession>
<keyword evidence="3" id="KW-1185">Reference proteome</keyword>
<feature type="region of interest" description="Disordered" evidence="1">
    <location>
        <begin position="99"/>
        <end position="132"/>
    </location>
</feature>
<gene>
    <name evidence="2" type="ORF">EDF62_2555</name>
</gene>
<dbReference type="NCBIfam" id="NF041390">
    <property type="entry name" value="TadE_Rv3655c"/>
    <property type="match status" value="1"/>
</dbReference>
<dbReference type="EMBL" id="SNYA01000006">
    <property type="protein sequence ID" value="TDP90899.1"/>
    <property type="molecule type" value="Genomic_DNA"/>
</dbReference>
<sequence length="132" mass="12824">MTAEFAIVLPVVVAVLGLVIGAVTLAAHRITLVSLAGEVARLEARGDTDAARVQLANLSAGTEITRDTRAGLHCVELRAAPMSGLLGGITLGAESCAARSGAGAGAGAGAGEGSGSNPESSATTRASESAEA</sequence>